<protein>
    <submittedName>
        <fullName evidence="7">MFS monocarboxylate transporter</fullName>
    </submittedName>
</protein>
<proteinExistence type="predicted"/>
<dbReference type="Gene3D" id="1.20.1250.20">
    <property type="entry name" value="MFS general substrate transporter like domains"/>
    <property type="match status" value="2"/>
</dbReference>
<evidence type="ECO:0000313" key="8">
    <source>
        <dbReference type="Proteomes" id="UP000030671"/>
    </source>
</evidence>
<feature type="transmembrane region" description="Helical" evidence="5">
    <location>
        <begin position="323"/>
        <end position="342"/>
    </location>
</feature>
<reference evidence="7 8" key="1">
    <citation type="journal article" date="2012" name="New Phytol.">
        <title>Insight into trade-off between wood decay and parasitism from the genome of a fungal forest pathogen.</title>
        <authorList>
            <person name="Olson A."/>
            <person name="Aerts A."/>
            <person name="Asiegbu F."/>
            <person name="Belbahri L."/>
            <person name="Bouzid O."/>
            <person name="Broberg A."/>
            <person name="Canback B."/>
            <person name="Coutinho P.M."/>
            <person name="Cullen D."/>
            <person name="Dalman K."/>
            <person name="Deflorio G."/>
            <person name="van Diepen L.T."/>
            <person name="Dunand C."/>
            <person name="Duplessis S."/>
            <person name="Durling M."/>
            <person name="Gonthier P."/>
            <person name="Grimwood J."/>
            <person name="Fossdal C.G."/>
            <person name="Hansson D."/>
            <person name="Henrissat B."/>
            <person name="Hietala A."/>
            <person name="Himmelstrand K."/>
            <person name="Hoffmeister D."/>
            <person name="Hogberg N."/>
            <person name="James T.Y."/>
            <person name="Karlsson M."/>
            <person name="Kohler A."/>
            <person name="Kues U."/>
            <person name="Lee Y.H."/>
            <person name="Lin Y.C."/>
            <person name="Lind M."/>
            <person name="Lindquist E."/>
            <person name="Lombard V."/>
            <person name="Lucas S."/>
            <person name="Lunden K."/>
            <person name="Morin E."/>
            <person name="Murat C."/>
            <person name="Park J."/>
            <person name="Raffaello T."/>
            <person name="Rouze P."/>
            <person name="Salamov A."/>
            <person name="Schmutz J."/>
            <person name="Solheim H."/>
            <person name="Stahlberg J."/>
            <person name="Velez H."/>
            <person name="de Vries R.P."/>
            <person name="Wiebenga A."/>
            <person name="Woodward S."/>
            <person name="Yakovlev I."/>
            <person name="Garbelotto M."/>
            <person name="Martin F."/>
            <person name="Grigoriev I.V."/>
            <person name="Stenlid J."/>
        </authorList>
    </citation>
    <scope>NUCLEOTIDE SEQUENCE [LARGE SCALE GENOMIC DNA]</scope>
    <source>
        <strain evidence="7 8">TC 32-1</strain>
    </source>
</reference>
<dbReference type="KEGG" id="hir:HETIRDRAFT_63436"/>
<dbReference type="GO" id="GO:0000329">
    <property type="term" value="C:fungal-type vacuole membrane"/>
    <property type="evidence" value="ECO:0007669"/>
    <property type="project" value="TreeGrafter"/>
</dbReference>
<feature type="transmembrane region" description="Helical" evidence="5">
    <location>
        <begin position="455"/>
        <end position="474"/>
    </location>
</feature>
<dbReference type="InterPro" id="IPR036259">
    <property type="entry name" value="MFS_trans_sf"/>
</dbReference>
<dbReference type="PANTHER" id="PTHR21576:SF160">
    <property type="entry name" value="NODULIN-LIKE DOMAIN-CONTAINING PROTEIN"/>
    <property type="match status" value="1"/>
</dbReference>
<feature type="transmembrane region" description="Helical" evidence="5">
    <location>
        <begin position="348"/>
        <end position="371"/>
    </location>
</feature>
<dbReference type="SUPFAM" id="SSF103473">
    <property type="entry name" value="MFS general substrate transporter"/>
    <property type="match status" value="1"/>
</dbReference>
<comment type="subcellular location">
    <subcellularLocation>
        <location evidence="1">Membrane</location>
        <topology evidence="1">Multi-pass membrane protein</topology>
    </subcellularLocation>
</comment>
<dbReference type="Proteomes" id="UP000030671">
    <property type="component" value="Unassembled WGS sequence"/>
</dbReference>
<feature type="transmembrane region" description="Helical" evidence="5">
    <location>
        <begin position="115"/>
        <end position="137"/>
    </location>
</feature>
<evidence type="ECO:0000256" key="6">
    <source>
        <dbReference type="SAM" id="SignalP"/>
    </source>
</evidence>
<evidence type="ECO:0000256" key="4">
    <source>
        <dbReference type="ARBA" id="ARBA00023136"/>
    </source>
</evidence>
<name>W4KHY9_HETIT</name>
<dbReference type="GO" id="GO:0022857">
    <property type="term" value="F:transmembrane transporter activity"/>
    <property type="evidence" value="ECO:0007669"/>
    <property type="project" value="InterPro"/>
</dbReference>
<feature type="signal peptide" evidence="6">
    <location>
        <begin position="1"/>
        <end position="27"/>
    </location>
</feature>
<feature type="chain" id="PRO_5004845403" evidence="6">
    <location>
        <begin position="28"/>
        <end position="501"/>
    </location>
</feature>
<evidence type="ECO:0000256" key="2">
    <source>
        <dbReference type="ARBA" id="ARBA00022692"/>
    </source>
</evidence>
<feature type="transmembrane region" description="Helical" evidence="5">
    <location>
        <begin position="383"/>
        <end position="402"/>
    </location>
</feature>
<dbReference type="InParanoid" id="W4KHY9"/>
<organism evidence="7 8">
    <name type="scientific">Heterobasidion irregulare (strain TC 32-1)</name>
    <dbReference type="NCBI Taxonomy" id="747525"/>
    <lineage>
        <taxon>Eukaryota</taxon>
        <taxon>Fungi</taxon>
        <taxon>Dikarya</taxon>
        <taxon>Basidiomycota</taxon>
        <taxon>Agaricomycotina</taxon>
        <taxon>Agaricomycetes</taxon>
        <taxon>Russulales</taxon>
        <taxon>Bondarzewiaceae</taxon>
        <taxon>Heterobasidion</taxon>
        <taxon>Heterobasidion annosum species complex</taxon>
    </lineage>
</organism>
<dbReference type="PANTHER" id="PTHR21576">
    <property type="entry name" value="UNCHARACTERIZED NODULIN-LIKE PROTEIN"/>
    <property type="match status" value="1"/>
</dbReference>
<keyword evidence="8" id="KW-1185">Reference proteome</keyword>
<keyword evidence="6" id="KW-0732">Signal</keyword>
<evidence type="ECO:0000256" key="1">
    <source>
        <dbReference type="ARBA" id="ARBA00004141"/>
    </source>
</evidence>
<dbReference type="AlphaFoldDB" id="W4KHY9"/>
<dbReference type="InterPro" id="IPR011701">
    <property type="entry name" value="MFS"/>
</dbReference>
<feature type="transmembrane region" description="Helical" evidence="5">
    <location>
        <begin position="79"/>
        <end position="95"/>
    </location>
</feature>
<feature type="transmembrane region" description="Helical" evidence="5">
    <location>
        <begin position="243"/>
        <end position="262"/>
    </location>
</feature>
<evidence type="ECO:0000256" key="3">
    <source>
        <dbReference type="ARBA" id="ARBA00022989"/>
    </source>
</evidence>
<accession>W4KHY9</accession>
<feature type="transmembrane region" description="Helical" evidence="5">
    <location>
        <begin position="180"/>
        <end position="200"/>
    </location>
</feature>
<dbReference type="GeneID" id="20678638"/>
<feature type="transmembrane region" description="Helical" evidence="5">
    <location>
        <begin position="149"/>
        <end position="174"/>
    </location>
</feature>
<gene>
    <name evidence="7" type="ORF">HETIRDRAFT_63436</name>
</gene>
<dbReference type="eggNOG" id="ENOG502RWDV">
    <property type="taxonomic scope" value="Eukaryota"/>
</dbReference>
<dbReference type="RefSeq" id="XP_009543296.1">
    <property type="nucleotide sequence ID" value="XM_009545001.1"/>
</dbReference>
<evidence type="ECO:0000256" key="5">
    <source>
        <dbReference type="SAM" id="Phobius"/>
    </source>
</evidence>
<sequence>MADAPSLLSLPRLATLLTSLLVALSSGTNYVVSAYAPQLGSRLHLSHTQLNLVALSGNVGVYTSGPVWGKLVDSRGPQILLIGAFVCLLAGYSGIRSLYDAGLDEGERLSNMHLSLMILCGFLTGLGGNAGLTSAINSTAKSFPDRLRATAVGVVISGFGLSAFFFTSLSHIFFPGDTSRFLLILALGTSLPMILGFFFIRPIPLPAGDDTHTLEHGAADQYQRLSTNETAGVGRALWTSGDFWLMFSICMLLSGTGLMYINNVGSISQALYTKDNTSYDEVAAAAFQAAQVSMISIMNFIGRILVGVAADFTKSRLHYPRSVCITAVAGLFVLSQAITLGMDDVRHLWRASALLGLAYGSMFGLFPTICIEWFGLAHFSENWGYVSLSPVIGGNLFSLAFGRNLDAHDSPRASAPANATLLPADAPSSLRLMRRAGLPSAHQCLDGRDCYVASLYLTLGACVVALGLSVWAGWRDTRDRRARGPEVLVEEVVWEVPGAEE</sequence>
<dbReference type="Pfam" id="PF07690">
    <property type="entry name" value="MFS_1"/>
    <property type="match status" value="1"/>
</dbReference>
<keyword evidence="3 5" id="KW-1133">Transmembrane helix</keyword>
<dbReference type="OrthoDB" id="410267at2759"/>
<evidence type="ECO:0000313" key="7">
    <source>
        <dbReference type="EMBL" id="ETW84696.1"/>
    </source>
</evidence>
<keyword evidence="2 5" id="KW-0812">Transmembrane</keyword>
<dbReference type="EMBL" id="KI925456">
    <property type="protein sequence ID" value="ETW84696.1"/>
    <property type="molecule type" value="Genomic_DNA"/>
</dbReference>
<keyword evidence="4 5" id="KW-0472">Membrane</keyword>
<dbReference type="HOGENOM" id="CLU_012596_1_0_1"/>